<dbReference type="PANTHER" id="PTHR12645">
    <property type="entry name" value="ALR/ERV"/>
    <property type="match status" value="1"/>
</dbReference>
<feature type="domain" description="ERV/ALR sulfhydryl oxidase" evidence="7">
    <location>
        <begin position="55"/>
        <end position="161"/>
    </location>
</feature>
<dbReference type="EMBL" id="CAUJNA010002535">
    <property type="protein sequence ID" value="CAJ1393316.1"/>
    <property type="molecule type" value="Genomic_DNA"/>
</dbReference>
<dbReference type="EC" id="1.8.3.2" evidence="6"/>
<evidence type="ECO:0000313" key="8">
    <source>
        <dbReference type="EMBL" id="CAJ1393316.1"/>
    </source>
</evidence>
<evidence type="ECO:0000256" key="2">
    <source>
        <dbReference type="ARBA" id="ARBA00022630"/>
    </source>
</evidence>
<organism evidence="8 9">
    <name type="scientific">Effrenium voratum</name>
    <dbReference type="NCBI Taxonomy" id="2562239"/>
    <lineage>
        <taxon>Eukaryota</taxon>
        <taxon>Sar</taxon>
        <taxon>Alveolata</taxon>
        <taxon>Dinophyceae</taxon>
        <taxon>Suessiales</taxon>
        <taxon>Symbiodiniaceae</taxon>
        <taxon>Effrenium</taxon>
    </lineage>
</organism>
<evidence type="ECO:0000256" key="1">
    <source>
        <dbReference type="ARBA" id="ARBA00001974"/>
    </source>
</evidence>
<comment type="catalytic activity">
    <reaction evidence="6">
        <text>2 R'C(R)SH + O2 = R'C(R)S-S(R)CR' + H2O2</text>
        <dbReference type="Rhea" id="RHEA:17357"/>
        <dbReference type="ChEBI" id="CHEBI:15379"/>
        <dbReference type="ChEBI" id="CHEBI:16240"/>
        <dbReference type="ChEBI" id="CHEBI:16520"/>
        <dbReference type="ChEBI" id="CHEBI:17412"/>
        <dbReference type="EC" id="1.8.3.2"/>
    </reaction>
</comment>
<dbReference type="Proteomes" id="UP001178507">
    <property type="component" value="Unassembled WGS sequence"/>
</dbReference>
<evidence type="ECO:0000313" key="9">
    <source>
        <dbReference type="Proteomes" id="UP001178507"/>
    </source>
</evidence>
<dbReference type="GO" id="GO:0005739">
    <property type="term" value="C:mitochondrion"/>
    <property type="evidence" value="ECO:0007669"/>
    <property type="project" value="TreeGrafter"/>
</dbReference>
<evidence type="ECO:0000256" key="5">
    <source>
        <dbReference type="ARBA" id="ARBA00023157"/>
    </source>
</evidence>
<reference evidence="8" key="1">
    <citation type="submission" date="2023-08" db="EMBL/GenBank/DDBJ databases">
        <authorList>
            <person name="Chen Y."/>
            <person name="Shah S."/>
            <person name="Dougan E. K."/>
            <person name="Thang M."/>
            <person name="Chan C."/>
        </authorList>
    </citation>
    <scope>NUCLEOTIDE SEQUENCE</scope>
</reference>
<keyword evidence="3 6" id="KW-0274">FAD</keyword>
<evidence type="ECO:0000256" key="4">
    <source>
        <dbReference type="ARBA" id="ARBA00023002"/>
    </source>
</evidence>
<keyword evidence="9" id="KW-1185">Reference proteome</keyword>
<accession>A0AA36IUU1</accession>
<keyword evidence="4 6" id="KW-0560">Oxidoreductase</keyword>
<proteinExistence type="predicted"/>
<evidence type="ECO:0000256" key="3">
    <source>
        <dbReference type="ARBA" id="ARBA00022827"/>
    </source>
</evidence>
<dbReference type="InterPro" id="IPR036774">
    <property type="entry name" value="ERV/ALR_sulphydryl_oxid_sf"/>
</dbReference>
<comment type="caution">
    <text evidence="8">The sequence shown here is derived from an EMBL/GenBank/DDBJ whole genome shotgun (WGS) entry which is preliminary data.</text>
</comment>
<gene>
    <name evidence="8" type="ORF">EVOR1521_LOCUS18212</name>
</gene>
<dbReference type="PROSITE" id="PS51324">
    <property type="entry name" value="ERV_ALR"/>
    <property type="match status" value="1"/>
</dbReference>
<dbReference type="SUPFAM" id="SSF69000">
    <property type="entry name" value="FAD-dependent thiol oxidase"/>
    <property type="match status" value="1"/>
</dbReference>
<sequence length="202" mass="21928">MKFRDVFLLYGSWSAAGLNLGVSPPANDTNVTANASGHTGAAGGNVTNVSRKELPSPDAFRNSEVWGPPTWFFLHSVTLALPEKVPQEQQAQIKNLVLSLQEVLPCPLCAEHWRKNMDEDPIEPHLGSREALVDWLIGMHNKVNKRKDKPVMTRDQVLGEFQLAYDKFGRFGGYQAVLGDTKSAASGLGFGLAAVATVLGLS</sequence>
<evidence type="ECO:0000259" key="7">
    <source>
        <dbReference type="PROSITE" id="PS51324"/>
    </source>
</evidence>
<comment type="cofactor">
    <cofactor evidence="1 6">
        <name>FAD</name>
        <dbReference type="ChEBI" id="CHEBI:57692"/>
    </cofactor>
</comment>
<name>A0AA36IUU1_9DINO</name>
<dbReference type="AlphaFoldDB" id="A0AA36IUU1"/>
<evidence type="ECO:0000256" key="6">
    <source>
        <dbReference type="RuleBase" id="RU371123"/>
    </source>
</evidence>
<dbReference type="GO" id="GO:0050660">
    <property type="term" value="F:flavin adenine dinucleotide binding"/>
    <property type="evidence" value="ECO:0007669"/>
    <property type="project" value="TreeGrafter"/>
</dbReference>
<dbReference type="GO" id="GO:0016971">
    <property type="term" value="F:flavin-dependent sulfhydryl oxidase activity"/>
    <property type="evidence" value="ECO:0007669"/>
    <property type="project" value="InterPro"/>
</dbReference>
<keyword evidence="5" id="KW-1015">Disulfide bond</keyword>
<protein>
    <recommendedName>
        <fullName evidence="6">Sulfhydryl oxidase</fullName>
        <ecNumber evidence="6">1.8.3.2</ecNumber>
    </recommendedName>
</protein>
<keyword evidence="2 6" id="KW-0285">Flavoprotein</keyword>
<dbReference type="Pfam" id="PF04777">
    <property type="entry name" value="Evr1_Alr"/>
    <property type="match status" value="1"/>
</dbReference>
<dbReference type="PANTHER" id="PTHR12645:SF0">
    <property type="entry name" value="FAD-LINKED SULFHYDRYL OXIDASE ALR"/>
    <property type="match status" value="1"/>
</dbReference>
<dbReference type="Gene3D" id="1.20.120.310">
    <property type="entry name" value="ERV/ALR sulfhydryl oxidase domain"/>
    <property type="match status" value="1"/>
</dbReference>
<dbReference type="InterPro" id="IPR017905">
    <property type="entry name" value="ERV/ALR_sulphydryl_oxidase"/>
</dbReference>
<dbReference type="InterPro" id="IPR039799">
    <property type="entry name" value="ALR/ERV"/>
</dbReference>